<proteinExistence type="predicted"/>
<dbReference type="Proteomes" id="UP001176941">
    <property type="component" value="Unassembled WGS sequence"/>
</dbReference>
<evidence type="ECO:0000313" key="2">
    <source>
        <dbReference type="EMBL" id="CAI9149365.1"/>
    </source>
</evidence>
<feature type="region of interest" description="Disordered" evidence="1">
    <location>
        <begin position="54"/>
        <end position="81"/>
    </location>
</feature>
<reference evidence="2" key="1">
    <citation type="submission" date="2023-04" db="EMBL/GenBank/DDBJ databases">
        <authorList>
            <consortium name="ELIXIR-Norway"/>
        </authorList>
    </citation>
    <scope>NUCLEOTIDE SEQUENCE [LARGE SCALE GENOMIC DNA]</scope>
</reference>
<protein>
    <submittedName>
        <fullName evidence="2">Uncharacterized protein</fullName>
    </submittedName>
</protein>
<comment type="caution">
    <text evidence="2">The sequence shown here is derived from an EMBL/GenBank/DDBJ whole genome shotgun (WGS) entry which is preliminary data.</text>
</comment>
<sequence length="229" mass="24982">MPAAGRHSLAYGCTLRQSVDASNAVSRILEMCPTLISLAAYQGQERDATVTVPLLPARTRHRSRERESRDSELHTRKGDASGRPPLLLRKFSIPRASFLCVSSFLSNYVLTTARTRLAAKTIAGKSKKGSSGPRQAFIRAVGHSYITATSVSPVFLVTYAPPRKQRHQVLPTAAYACVSVDFHSDSLASDVVLIPVPAFCARRTPPQTRGCDREDVKPVFVRSVYGADL</sequence>
<feature type="compositionally biased region" description="Basic and acidic residues" evidence="1">
    <location>
        <begin position="64"/>
        <end position="80"/>
    </location>
</feature>
<evidence type="ECO:0000313" key="3">
    <source>
        <dbReference type="Proteomes" id="UP001176941"/>
    </source>
</evidence>
<gene>
    <name evidence="2" type="ORF">MRATA1EN1_LOCUS30983</name>
</gene>
<name>A0ABN8XIZ1_RANTA</name>
<evidence type="ECO:0000256" key="1">
    <source>
        <dbReference type="SAM" id="MobiDB-lite"/>
    </source>
</evidence>
<accession>A0ABN8XIZ1</accession>
<organism evidence="2 3">
    <name type="scientific">Rangifer tarandus platyrhynchus</name>
    <name type="common">Svalbard reindeer</name>
    <dbReference type="NCBI Taxonomy" id="3082113"/>
    <lineage>
        <taxon>Eukaryota</taxon>
        <taxon>Metazoa</taxon>
        <taxon>Chordata</taxon>
        <taxon>Craniata</taxon>
        <taxon>Vertebrata</taxon>
        <taxon>Euteleostomi</taxon>
        <taxon>Mammalia</taxon>
        <taxon>Eutheria</taxon>
        <taxon>Laurasiatheria</taxon>
        <taxon>Artiodactyla</taxon>
        <taxon>Ruminantia</taxon>
        <taxon>Pecora</taxon>
        <taxon>Cervidae</taxon>
        <taxon>Odocoileinae</taxon>
        <taxon>Rangifer</taxon>
    </lineage>
</organism>
<keyword evidence="3" id="KW-1185">Reference proteome</keyword>
<dbReference type="EMBL" id="CATKSN020000260">
    <property type="protein sequence ID" value="CAI9149365.1"/>
    <property type="molecule type" value="Genomic_DNA"/>
</dbReference>